<keyword evidence="1" id="KW-0560">Oxidoreductase</keyword>
<dbReference type="InterPro" id="IPR020471">
    <property type="entry name" value="AKR"/>
</dbReference>
<evidence type="ECO:0000256" key="1">
    <source>
        <dbReference type="ARBA" id="ARBA00023002"/>
    </source>
</evidence>
<dbReference type="Proteomes" id="UP001408356">
    <property type="component" value="Unassembled WGS sequence"/>
</dbReference>
<comment type="caution">
    <text evidence="3">The sequence shown here is derived from an EMBL/GenBank/DDBJ whole genome shotgun (WGS) entry which is preliminary data.</text>
</comment>
<evidence type="ECO:0000313" key="3">
    <source>
        <dbReference type="EMBL" id="KAK9414574.1"/>
    </source>
</evidence>
<evidence type="ECO:0000313" key="4">
    <source>
        <dbReference type="Proteomes" id="UP001408356"/>
    </source>
</evidence>
<dbReference type="CDD" id="cd19075">
    <property type="entry name" value="AKR_AKR7A1-5"/>
    <property type="match status" value="1"/>
</dbReference>
<dbReference type="PRINTS" id="PR00069">
    <property type="entry name" value="ALDKETRDTASE"/>
</dbReference>
<organism evidence="3 4">
    <name type="scientific">Seiridium unicorne</name>
    <dbReference type="NCBI Taxonomy" id="138068"/>
    <lineage>
        <taxon>Eukaryota</taxon>
        <taxon>Fungi</taxon>
        <taxon>Dikarya</taxon>
        <taxon>Ascomycota</taxon>
        <taxon>Pezizomycotina</taxon>
        <taxon>Sordariomycetes</taxon>
        <taxon>Xylariomycetidae</taxon>
        <taxon>Amphisphaeriales</taxon>
        <taxon>Sporocadaceae</taxon>
        <taxon>Seiridium</taxon>
    </lineage>
</organism>
<dbReference type="Gene3D" id="3.20.20.100">
    <property type="entry name" value="NADP-dependent oxidoreductase domain"/>
    <property type="match status" value="1"/>
</dbReference>
<protein>
    <submittedName>
        <fullName evidence="3">NADP-dependent oxidoreductase domain-containing protein</fullName>
    </submittedName>
</protein>
<evidence type="ECO:0000259" key="2">
    <source>
        <dbReference type="Pfam" id="PF00248"/>
    </source>
</evidence>
<feature type="domain" description="NADP-dependent oxidoreductase" evidence="2">
    <location>
        <begin position="7"/>
        <end position="317"/>
    </location>
</feature>
<dbReference type="PANTHER" id="PTHR43364:SF4">
    <property type="entry name" value="NAD(P)-LINKED OXIDOREDUCTASE SUPERFAMILY PROTEIN"/>
    <property type="match status" value="1"/>
</dbReference>
<gene>
    <name evidence="3" type="ORF">SUNI508_11147</name>
</gene>
<reference evidence="3 4" key="1">
    <citation type="journal article" date="2024" name="J. Plant Pathol.">
        <title>Sequence and assembly of the genome of Seiridium unicorne, isolate CBS 538.82, causal agent of cypress canker disease.</title>
        <authorList>
            <person name="Scali E."/>
            <person name="Rocca G.D."/>
            <person name="Danti R."/>
            <person name="Garbelotto M."/>
            <person name="Barberini S."/>
            <person name="Baroncelli R."/>
            <person name="Emiliani G."/>
        </authorList>
    </citation>
    <scope>NUCLEOTIDE SEQUENCE [LARGE SCALE GENOMIC DNA]</scope>
    <source>
        <strain evidence="3 4">BM-138-508</strain>
    </source>
</reference>
<keyword evidence="4" id="KW-1185">Reference proteome</keyword>
<dbReference type="EMBL" id="JARVKF010000425">
    <property type="protein sequence ID" value="KAK9414574.1"/>
    <property type="molecule type" value="Genomic_DNA"/>
</dbReference>
<dbReference type="InterPro" id="IPR050523">
    <property type="entry name" value="AKR_Detox_Biosynth"/>
</dbReference>
<name>A0ABR2UIV6_9PEZI</name>
<accession>A0ABR2UIV6</accession>
<dbReference type="SUPFAM" id="SSF51430">
    <property type="entry name" value="NAD(P)-linked oxidoreductase"/>
    <property type="match status" value="1"/>
</dbReference>
<dbReference type="Pfam" id="PF00248">
    <property type="entry name" value="Aldo_ket_red"/>
    <property type="match status" value="1"/>
</dbReference>
<dbReference type="PANTHER" id="PTHR43364">
    <property type="entry name" value="NADH-SPECIFIC METHYLGLYOXAL REDUCTASE-RELATED"/>
    <property type="match status" value="1"/>
</dbReference>
<dbReference type="InterPro" id="IPR023210">
    <property type="entry name" value="NADP_OxRdtase_dom"/>
</dbReference>
<proteinExistence type="predicted"/>
<dbReference type="InterPro" id="IPR036812">
    <property type="entry name" value="NAD(P)_OxRdtase_dom_sf"/>
</dbReference>
<sequence length="329" mass="36532">MAATKNRLILGTMTIGPDEKLGARITDIEVYKKALSYFGSKGYREVDTAQLYIGGQQEAFTREALAGLPDLSFDVASKVYPKQPGDHASEKLGKAWDESLKNLNISKPDIFYLHAPDRSVPYEQTLEAADKLYREGKFKQLGLSNYASWEVAEIVGICERRGFVKPKVYQGMYNAITRAVESELLPALRKFGISFIAYNPLAAGLFSGKYTTLETPSDGRFSASSSIGKMYQDRFLKQSNLDALAIVEPVSKKHDIPLIEVALRWIIHHSQLKPATKGGEDGLLLGFSSYDQLVQNVEAAEKGPLPDEVVQSLDEAWVKARGDAPTYWR</sequence>